<dbReference type="PANTHER" id="PTHR39200">
    <property type="entry name" value="HYPOTHETICAL EXPORTED PROTEIN"/>
    <property type="match status" value="1"/>
</dbReference>
<dbReference type="Proteomes" id="UP000332933">
    <property type="component" value="Unassembled WGS sequence"/>
</dbReference>
<protein>
    <submittedName>
        <fullName evidence="4">Aste57867_11797 protein</fullName>
    </submittedName>
</protein>
<dbReference type="AlphaFoldDB" id="A0A485KV42"/>
<dbReference type="PANTHER" id="PTHR39200:SF1">
    <property type="entry name" value="AUTO-TRANSPORTER ADHESIN HEAD GIN DOMAIN-CONTAINING PROTEIN-RELATED"/>
    <property type="match status" value="1"/>
</dbReference>
<gene>
    <name evidence="4" type="primary">Aste57867_11797</name>
    <name evidence="3" type="ORF">As57867_011752</name>
    <name evidence="4" type="ORF">ASTE57867_11797</name>
</gene>
<evidence type="ECO:0000313" key="5">
    <source>
        <dbReference type="Proteomes" id="UP000332933"/>
    </source>
</evidence>
<evidence type="ECO:0000256" key="1">
    <source>
        <dbReference type="SAM" id="Phobius"/>
    </source>
</evidence>
<reference evidence="3" key="2">
    <citation type="submission" date="2019-06" db="EMBL/GenBank/DDBJ databases">
        <title>Genomics analysis of Aphanomyces spp. identifies a new class of oomycete effector associated with host adaptation.</title>
        <authorList>
            <person name="Gaulin E."/>
        </authorList>
    </citation>
    <scope>NUCLEOTIDE SEQUENCE</scope>
    <source>
        <strain evidence="3">CBS 578.67</strain>
    </source>
</reference>
<dbReference type="Gene3D" id="2.160.20.120">
    <property type="match status" value="1"/>
</dbReference>
<evidence type="ECO:0000313" key="4">
    <source>
        <dbReference type="EMBL" id="VFT88652.1"/>
    </source>
</evidence>
<reference evidence="4 5" key="1">
    <citation type="submission" date="2019-03" db="EMBL/GenBank/DDBJ databases">
        <authorList>
            <person name="Gaulin E."/>
            <person name="Dumas B."/>
        </authorList>
    </citation>
    <scope>NUCLEOTIDE SEQUENCE [LARGE SCALE GENOMIC DNA]</scope>
    <source>
        <strain evidence="4">CBS 568.67</strain>
    </source>
</reference>
<organism evidence="4 5">
    <name type="scientific">Aphanomyces stellatus</name>
    <dbReference type="NCBI Taxonomy" id="120398"/>
    <lineage>
        <taxon>Eukaryota</taxon>
        <taxon>Sar</taxon>
        <taxon>Stramenopiles</taxon>
        <taxon>Oomycota</taxon>
        <taxon>Saprolegniomycetes</taxon>
        <taxon>Saprolegniales</taxon>
        <taxon>Verrucalvaceae</taxon>
        <taxon>Aphanomyces</taxon>
    </lineage>
</organism>
<keyword evidence="1" id="KW-1133">Transmembrane helix</keyword>
<keyword evidence="5" id="KW-1185">Reference proteome</keyword>
<sequence>MSLEFLKVFNTTSTDFQGLVLDTAAFIHEAPAVVETFSAVVRSNSTLLVDAFTWKEAQSTNNVKALAAGFQFMWDNNSSISFDADYIVDIYVPSNVLQSIKLTGSGNVVVYPHVLANVSTQSLVAQVTGSGSLYVQEAAITLNHLALGVSGSGDIQFNVPDTKLASVLNMSISGSGNIALATTSLLANSVDSSNSGSGKMYVEASNAIKISSSVSTSVSGSGQINYYDVASSCGLHTIIATGSGSINGGALTCSDTKVGLSGSGSVVTSSMQSLIVINSGSGSVSVVGGQPPIVSGPISIATSDPARRASLAAFPGYKPSHYSIHVSRTDFTWVVALVVGVLVALLACIFGWRCYRRRNLLSNMASAGPFGEAATPISDAAPRFAEAEEQKTNAVTRAV</sequence>
<proteinExistence type="predicted"/>
<dbReference type="EMBL" id="VJMH01005314">
    <property type="protein sequence ID" value="KAF0697487.1"/>
    <property type="molecule type" value="Genomic_DNA"/>
</dbReference>
<evidence type="ECO:0000313" key="3">
    <source>
        <dbReference type="EMBL" id="KAF0697487.1"/>
    </source>
</evidence>
<dbReference type="Pfam" id="PF10988">
    <property type="entry name" value="DUF2807"/>
    <property type="match status" value="1"/>
</dbReference>
<dbReference type="InterPro" id="IPR021255">
    <property type="entry name" value="DUF2807"/>
</dbReference>
<feature type="transmembrane region" description="Helical" evidence="1">
    <location>
        <begin position="331"/>
        <end position="352"/>
    </location>
</feature>
<dbReference type="OrthoDB" id="79818at2759"/>
<feature type="domain" description="Putative auto-transporter adhesin head GIN" evidence="2">
    <location>
        <begin position="88"/>
        <end position="222"/>
    </location>
</feature>
<accession>A0A485KV42</accession>
<keyword evidence="1" id="KW-0812">Transmembrane</keyword>
<keyword evidence="1" id="KW-0472">Membrane</keyword>
<dbReference type="EMBL" id="CAADRA010005335">
    <property type="protein sequence ID" value="VFT88652.1"/>
    <property type="molecule type" value="Genomic_DNA"/>
</dbReference>
<name>A0A485KV42_9STRA</name>
<evidence type="ECO:0000259" key="2">
    <source>
        <dbReference type="Pfam" id="PF10988"/>
    </source>
</evidence>